<evidence type="ECO:0000313" key="4">
    <source>
        <dbReference type="Proteomes" id="UP001175000"/>
    </source>
</evidence>
<feature type="compositionally biased region" description="Basic and acidic residues" evidence="1">
    <location>
        <begin position="1000"/>
        <end position="1020"/>
    </location>
</feature>
<gene>
    <name evidence="3" type="ORF">B0T14DRAFT_233706</name>
</gene>
<dbReference type="InterPro" id="IPR003593">
    <property type="entry name" value="AAA+_ATPase"/>
</dbReference>
<accession>A0AA39WS13</accession>
<proteinExistence type="predicted"/>
<name>A0AA39WS13_9PEZI</name>
<feature type="region of interest" description="Disordered" evidence="1">
    <location>
        <begin position="994"/>
        <end position="1164"/>
    </location>
</feature>
<dbReference type="SUPFAM" id="SSF52540">
    <property type="entry name" value="P-loop containing nucleoside triphosphate hydrolases"/>
    <property type="match status" value="1"/>
</dbReference>
<feature type="compositionally biased region" description="Basic residues" evidence="1">
    <location>
        <begin position="1097"/>
        <end position="1112"/>
    </location>
</feature>
<dbReference type="Pfam" id="PF22942">
    <property type="entry name" value="DUF7025"/>
    <property type="match status" value="1"/>
</dbReference>
<evidence type="ECO:0000256" key="1">
    <source>
        <dbReference type="SAM" id="MobiDB-lite"/>
    </source>
</evidence>
<feature type="compositionally biased region" description="Basic residues" evidence="1">
    <location>
        <begin position="93"/>
        <end position="102"/>
    </location>
</feature>
<keyword evidence="4" id="KW-1185">Reference proteome</keyword>
<sequence length="1164" mass="132995">MISTAQSQSESTEIRITASPPAPPQLPSAPEDAVPGEPQSAPEDALPPPQQTTGGEPIATTPPPLLPVVDPTLLRSPDRSPRGSPVGRPPVLRLRRRSRSRTRTVSTVSESSVVLRLEVTAQKEAWKAFQEAGSWIVDAAELDWEHYHNRYADGEGEGRHIIEVLNVSPSFEEERSREAIRKEFNNLADDLSSKDYPLVDNRVPKKGESRVLTGIQRIRIQSPWVLAMLNETSGTGNFDVQIPHTFLRPFHALAYLQAKMKQALEALKANLERGEDEASTADDAQEKRPDVSTDGDTDDEVSDVNDFLENYPELDPAPLLEHLEFYVNFVEKMVMPLHSSYAGTSRKKIRFNDLGLLFKPGEIIYRPPMGSLNNVPYIRYQPVWRVYHAKRRDYSKTPDDISLNNGDWYRVCFFYFDYNGSSFGIIKSKFDIPCFEGEKDITDLPGYPLRYADGAELLRKNLTLQGQMFQSLLKERHLFYDGWSIPPELQENEEDDSRDRSWHRARRAATYQPPQIYRKHSAPEHVEGSVVLDFEEAFHHHAGWQPEFRTPAIKSGRTRWQSDYGLGTISHWTNRSRSEFSFKMRELVLLRDGAMWLEKRDFLESPAMAKFTNKEPVQAMSNSGSEDSDILLLPRRVVAYSLRDRRFYNLDVHSLRRVEKHSDIFQDLKINPGHQRIIQSLVTAHFENRLLQKEKPFLSLGQDLVFGKGSGLFILLHGVPGVGKTATAEAVAQHFNKPLFSITCGNLGLDPGSVEAELKEIFRLAHLWDCVLLLDEADVFLARRDIASLKRNALVSVFLRVLEYYSGILFLTTNRVGTIDEAFKSRIHLSLYYERLSERQMEAIFRVNIRRLRKIEEEKAEQLYSAAKEEQPLDIRDDDILDFAKDHWRSTLDNPSRRWNGRQIRNAFQIASSLARYDRSSKILEDKDNQVAEHSSGNTGKSRAPVLDGTQFRLVSDAIKRFNQYFEQATGETDAEAALIDRIRDDNARNRDLLVSVASNERRGSRSEKGKHEKRKEWRSDYSGGSGHDSHSDDDYKSRQRQRPSGKSRRDKDDDYYHSYSDRQRERGTGSRSGGKRSSGNKGKSSGTRALSPPRTPSKRPRSRSPRGKSPRYSKEERRRSDRKHGSGTEGEASYGDERRGAPRNRRPGEGASRRERYSEGEEY</sequence>
<evidence type="ECO:0000313" key="3">
    <source>
        <dbReference type="EMBL" id="KAK0620529.1"/>
    </source>
</evidence>
<dbReference type="AlphaFoldDB" id="A0AA39WS13"/>
<comment type="caution">
    <text evidence="3">The sequence shown here is derived from an EMBL/GenBank/DDBJ whole genome shotgun (WGS) entry which is preliminary data.</text>
</comment>
<feature type="compositionally biased region" description="Low complexity" evidence="1">
    <location>
        <begin position="82"/>
        <end position="92"/>
    </location>
</feature>
<dbReference type="InterPro" id="IPR056599">
    <property type="entry name" value="AAA_lid_fung"/>
</dbReference>
<feature type="region of interest" description="Disordered" evidence="1">
    <location>
        <begin position="1"/>
        <end position="104"/>
    </location>
</feature>
<dbReference type="Gene3D" id="3.40.50.300">
    <property type="entry name" value="P-loop containing nucleotide triphosphate hydrolases"/>
    <property type="match status" value="1"/>
</dbReference>
<dbReference type="Pfam" id="PF00004">
    <property type="entry name" value="AAA"/>
    <property type="match status" value="1"/>
</dbReference>
<dbReference type="EMBL" id="JAULSU010000004">
    <property type="protein sequence ID" value="KAK0620529.1"/>
    <property type="molecule type" value="Genomic_DNA"/>
</dbReference>
<dbReference type="PANTHER" id="PTHR46411">
    <property type="entry name" value="FAMILY ATPASE, PUTATIVE-RELATED"/>
    <property type="match status" value="1"/>
</dbReference>
<dbReference type="InterPro" id="IPR027417">
    <property type="entry name" value="P-loop_NTPase"/>
</dbReference>
<feature type="compositionally biased region" description="Basic and acidic residues" evidence="1">
    <location>
        <begin position="1113"/>
        <end position="1127"/>
    </location>
</feature>
<reference evidence="3" key="1">
    <citation type="submission" date="2023-06" db="EMBL/GenBank/DDBJ databases">
        <title>Genome-scale phylogeny and comparative genomics of the fungal order Sordariales.</title>
        <authorList>
            <consortium name="Lawrence Berkeley National Laboratory"/>
            <person name="Hensen N."/>
            <person name="Bonometti L."/>
            <person name="Westerberg I."/>
            <person name="Brannstrom I.O."/>
            <person name="Guillou S."/>
            <person name="Cros-Aarteil S."/>
            <person name="Calhoun S."/>
            <person name="Haridas S."/>
            <person name="Kuo A."/>
            <person name="Mondo S."/>
            <person name="Pangilinan J."/>
            <person name="Riley R."/>
            <person name="Labutti K."/>
            <person name="Andreopoulos B."/>
            <person name="Lipzen A."/>
            <person name="Chen C."/>
            <person name="Yanf M."/>
            <person name="Daum C."/>
            <person name="Ng V."/>
            <person name="Clum A."/>
            <person name="Steindorff A."/>
            <person name="Ohm R."/>
            <person name="Martin F."/>
            <person name="Silar P."/>
            <person name="Natvig D."/>
            <person name="Lalanne C."/>
            <person name="Gautier V."/>
            <person name="Ament-Velasquez S.L."/>
            <person name="Kruys A."/>
            <person name="Hutchinson M.I."/>
            <person name="Powell A.J."/>
            <person name="Barry K."/>
            <person name="Miller A.N."/>
            <person name="Grigoriev I.V."/>
            <person name="Debuchy R."/>
            <person name="Gladieux P."/>
            <person name="Thoren M.H."/>
            <person name="Johannesson H."/>
        </authorList>
    </citation>
    <scope>NUCLEOTIDE SEQUENCE</scope>
    <source>
        <strain evidence="3">CBS 606.72</strain>
    </source>
</reference>
<dbReference type="Proteomes" id="UP001175000">
    <property type="component" value="Unassembled WGS sequence"/>
</dbReference>
<dbReference type="InterPro" id="IPR003959">
    <property type="entry name" value="ATPase_AAA_core"/>
</dbReference>
<feature type="compositionally biased region" description="Low complexity" evidence="1">
    <location>
        <begin position="1076"/>
        <end position="1093"/>
    </location>
</feature>
<dbReference type="CDD" id="cd19481">
    <property type="entry name" value="RecA-like_protease"/>
    <property type="match status" value="1"/>
</dbReference>
<dbReference type="SMART" id="SM00382">
    <property type="entry name" value="AAA"/>
    <property type="match status" value="1"/>
</dbReference>
<dbReference type="GO" id="GO:0005524">
    <property type="term" value="F:ATP binding"/>
    <property type="evidence" value="ECO:0007669"/>
    <property type="project" value="InterPro"/>
</dbReference>
<feature type="compositionally biased region" description="Basic and acidic residues" evidence="1">
    <location>
        <begin position="1048"/>
        <end position="1069"/>
    </location>
</feature>
<evidence type="ECO:0000259" key="2">
    <source>
        <dbReference type="SMART" id="SM00382"/>
    </source>
</evidence>
<dbReference type="InterPro" id="IPR054289">
    <property type="entry name" value="DUF7025"/>
</dbReference>
<feature type="compositionally biased region" description="Basic and acidic residues" evidence="1">
    <location>
        <begin position="1136"/>
        <end position="1164"/>
    </location>
</feature>
<dbReference type="GO" id="GO:0016887">
    <property type="term" value="F:ATP hydrolysis activity"/>
    <property type="evidence" value="ECO:0007669"/>
    <property type="project" value="InterPro"/>
</dbReference>
<dbReference type="Pfam" id="PF23232">
    <property type="entry name" value="AAA_lid_13"/>
    <property type="match status" value="1"/>
</dbReference>
<organism evidence="3 4">
    <name type="scientific">Immersiella caudata</name>
    <dbReference type="NCBI Taxonomy" id="314043"/>
    <lineage>
        <taxon>Eukaryota</taxon>
        <taxon>Fungi</taxon>
        <taxon>Dikarya</taxon>
        <taxon>Ascomycota</taxon>
        <taxon>Pezizomycotina</taxon>
        <taxon>Sordariomycetes</taxon>
        <taxon>Sordariomycetidae</taxon>
        <taxon>Sordariales</taxon>
        <taxon>Lasiosphaeriaceae</taxon>
        <taxon>Immersiella</taxon>
    </lineage>
</organism>
<feature type="domain" description="AAA+ ATPase" evidence="2">
    <location>
        <begin position="710"/>
        <end position="837"/>
    </location>
</feature>
<dbReference type="PANTHER" id="PTHR46411:SF3">
    <property type="entry name" value="AAA+ ATPASE DOMAIN-CONTAINING PROTEIN"/>
    <property type="match status" value="1"/>
</dbReference>
<protein>
    <recommendedName>
        <fullName evidence="2">AAA+ ATPase domain-containing protein</fullName>
    </recommendedName>
</protein>
<feature type="compositionally biased region" description="Basic and acidic residues" evidence="1">
    <location>
        <begin position="1028"/>
        <end position="1038"/>
    </location>
</feature>
<feature type="compositionally biased region" description="Polar residues" evidence="1">
    <location>
        <begin position="1"/>
        <end position="11"/>
    </location>
</feature>
<feature type="region of interest" description="Disordered" evidence="1">
    <location>
        <begin position="274"/>
        <end position="300"/>
    </location>
</feature>